<feature type="domain" description="Homing endonuclease LAGLIDADG" evidence="2">
    <location>
        <begin position="187"/>
        <end position="281"/>
    </location>
</feature>
<dbReference type="Pfam" id="PF00961">
    <property type="entry name" value="LAGLIDADG_1"/>
    <property type="match status" value="2"/>
</dbReference>
<dbReference type="GO" id="GO:0005739">
    <property type="term" value="C:mitochondrion"/>
    <property type="evidence" value="ECO:0007669"/>
    <property type="project" value="UniProtKB-ARBA"/>
</dbReference>
<sequence length="333" mass="37643">MATNIFNFMNQNFILTPGYITGLVQTDGSFSCIISTSPEGKVVFIPNLTITTDLDSKFVLDAIQSFWDCGKINVDVKDNTANLVVSSRKEFIEKIFPHFDKYPLFCAKLHSYNLLKIIIEYLINNKHKTEEGKKEIAIMALSMNTATQTRKLDRIKTIRSTLDISDNIPLIPNTINSITTPITNDNISGIIDGDGSFWVSFQKNGLIQTGFSITADNASLPLLKDIQNQFKNIGSIQYKTTTFSVYFIRSLKDIINILIPFVDANPLFSERANHYKIFKEVSIILSKEKPLTLETKLKIVELAYNANKNGKRRRLTKSDYIKLLYDNNTGTAL</sequence>
<evidence type="ECO:0000259" key="2">
    <source>
        <dbReference type="Pfam" id="PF00961"/>
    </source>
</evidence>
<evidence type="ECO:0000313" key="3">
    <source>
        <dbReference type="EMBL" id="QCB16337.1"/>
    </source>
</evidence>
<dbReference type="PANTHER" id="PTHR36181">
    <property type="entry name" value="INTRON-ENCODED ENDONUCLEASE AI3-RELATED"/>
    <property type="match status" value="1"/>
</dbReference>
<feature type="domain" description="Homing endonuclease LAGLIDADG" evidence="2">
    <location>
        <begin position="20"/>
        <end position="118"/>
    </location>
</feature>
<name>A0A4D6FH74_9AGAR</name>
<evidence type="ECO:0000256" key="1">
    <source>
        <dbReference type="ARBA" id="ARBA00002670"/>
    </source>
</evidence>
<dbReference type="RefSeq" id="YP_009631557.1">
    <property type="nucleotide sequence ID" value="NC_042229.1"/>
</dbReference>
<dbReference type="GeneID" id="40135512"/>
<geneLocation type="mitochondrion" evidence="3"/>
<gene>
    <name evidence="3" type="primary">hyp3</name>
</gene>
<organism evidence="3">
    <name type="scientific">Armillaria sinapina</name>
    <dbReference type="NCBI Taxonomy" id="64372"/>
    <lineage>
        <taxon>Eukaryota</taxon>
        <taxon>Fungi</taxon>
        <taxon>Dikarya</taxon>
        <taxon>Basidiomycota</taxon>
        <taxon>Agaricomycotina</taxon>
        <taxon>Agaricomycetes</taxon>
        <taxon>Agaricomycetidae</taxon>
        <taxon>Agaricales</taxon>
        <taxon>Marasmiineae</taxon>
        <taxon>Physalacriaceae</taxon>
        <taxon>Armillaria</taxon>
    </lineage>
</organism>
<proteinExistence type="predicted"/>
<reference evidence="3" key="1">
    <citation type="journal article" date="2019" name="BMC Genomics">
        <title>Mobile genetic elements explain size variation in the mitochondrial genomes of four closely-related Armillaria species.</title>
        <authorList>
            <person name="Kolesnikova A.I."/>
            <person name="Putintseva Y.A."/>
            <person name="Simonov E.P."/>
            <person name="Biriukov V.V."/>
            <person name="Oreshkova N.V."/>
            <person name="Pavlov I.N."/>
            <person name="Sharov V.V."/>
            <person name="Kuzmin D.A."/>
            <person name="Anderson J.B."/>
            <person name="Krutovsky K.V."/>
        </authorList>
    </citation>
    <scope>NUCLEOTIDE SEQUENCE</scope>
</reference>
<dbReference type="InterPro" id="IPR051289">
    <property type="entry name" value="LAGLIDADG_Endonuclease"/>
</dbReference>
<comment type="function">
    <text evidence="1">Mitochondrial DNA endonuclease involved in intron homing.</text>
</comment>
<protein>
    <recommendedName>
        <fullName evidence="2">Homing endonuclease LAGLIDADG domain-containing protein</fullName>
    </recommendedName>
</protein>
<dbReference type="InterPro" id="IPR004860">
    <property type="entry name" value="LAGLIDADG_dom"/>
</dbReference>
<dbReference type="GO" id="GO:0004519">
    <property type="term" value="F:endonuclease activity"/>
    <property type="evidence" value="ECO:0007669"/>
    <property type="project" value="InterPro"/>
</dbReference>
<accession>A0A4D6FH74</accession>
<dbReference type="EMBL" id="MH282847">
    <property type="protein sequence ID" value="QCB16337.1"/>
    <property type="molecule type" value="Genomic_DNA"/>
</dbReference>
<dbReference type="Gene3D" id="3.10.28.10">
    <property type="entry name" value="Homing endonucleases"/>
    <property type="match status" value="2"/>
</dbReference>
<dbReference type="InterPro" id="IPR027434">
    <property type="entry name" value="Homing_endonucl"/>
</dbReference>
<keyword evidence="3" id="KW-0496">Mitochondrion</keyword>
<dbReference type="AlphaFoldDB" id="A0A4D6FH74"/>
<dbReference type="PANTHER" id="PTHR36181:SF2">
    <property type="entry name" value="INTRON-ENCODED ENDONUCLEASE AI3-RELATED"/>
    <property type="match status" value="1"/>
</dbReference>
<dbReference type="SUPFAM" id="SSF55608">
    <property type="entry name" value="Homing endonucleases"/>
    <property type="match status" value="2"/>
</dbReference>